<keyword evidence="2" id="KW-1185">Reference proteome</keyword>
<accession>A0A0U2ZAH0</accession>
<dbReference type="AlphaFoldDB" id="A0A0U2ZAH0"/>
<gene>
    <name evidence="1" type="ORF">AUC31_02170</name>
</gene>
<dbReference type="Gene3D" id="3.30.1330.130">
    <property type="match status" value="1"/>
</dbReference>
<protein>
    <recommendedName>
        <fullName evidence="3">Formylmethanofuran dehydrogenase subunit E domain-containing protein</fullName>
    </recommendedName>
</protein>
<dbReference type="EMBL" id="CP013659">
    <property type="protein sequence ID" value="ALS74133.1"/>
    <property type="molecule type" value="Genomic_DNA"/>
</dbReference>
<proteinExistence type="predicted"/>
<dbReference type="RefSeq" id="WP_058380841.1">
    <property type="nucleotide sequence ID" value="NZ_CP013659.2"/>
</dbReference>
<name>A0A0U2ZAH0_9BACL</name>
<dbReference type="OrthoDB" id="1680380at2"/>
<dbReference type="Proteomes" id="UP000067683">
    <property type="component" value="Chromosome"/>
</dbReference>
<reference evidence="1" key="1">
    <citation type="submission" date="2016-01" db="EMBL/GenBank/DDBJ databases">
        <title>Complete genome of Planococcus rifietoensis type strain M8.</title>
        <authorList>
            <person name="See-Too W.S."/>
        </authorList>
    </citation>
    <scope>NUCLEOTIDE SEQUENCE [LARGE SCALE GENOMIC DNA]</scope>
    <source>
        <strain evidence="1">M8</strain>
    </source>
</reference>
<dbReference type="KEGG" id="prt:AUC31_02170"/>
<sequence>MTAIHIYDEQELVHIAFDDIRKYHGAKEMASVGVAYRMAEAAFEALYGMDVPERQELSIQAGQGCAGFRDAFEFITRAETRGKYFVDPDYPAARFDPYTKSSYAFIFSRATGEEVEVSLKKDFLPAVFYDLVKKERDCLLTQEEAETLETLKKDLCLRALELPLDEVVEVR</sequence>
<evidence type="ECO:0000313" key="1">
    <source>
        <dbReference type="EMBL" id="ALS74133.1"/>
    </source>
</evidence>
<evidence type="ECO:0008006" key="3">
    <source>
        <dbReference type="Google" id="ProtNLM"/>
    </source>
</evidence>
<organism evidence="1 2">
    <name type="scientific">Planococcus rifietoensis</name>
    <dbReference type="NCBI Taxonomy" id="200991"/>
    <lineage>
        <taxon>Bacteria</taxon>
        <taxon>Bacillati</taxon>
        <taxon>Bacillota</taxon>
        <taxon>Bacilli</taxon>
        <taxon>Bacillales</taxon>
        <taxon>Caryophanaceae</taxon>
        <taxon>Planococcus</taxon>
    </lineage>
</organism>
<evidence type="ECO:0000313" key="2">
    <source>
        <dbReference type="Proteomes" id="UP000067683"/>
    </source>
</evidence>